<protein>
    <recommendedName>
        <fullName evidence="3">HEPN AbiU2-like domain-containing protein</fullName>
    </recommendedName>
</protein>
<reference evidence="2" key="1">
    <citation type="journal article" date="2019" name="Int. J. Syst. Evol. Microbiol.">
        <title>The Global Catalogue of Microorganisms (GCM) 10K type strain sequencing project: providing services to taxonomists for standard genome sequencing and annotation.</title>
        <authorList>
            <consortium name="The Broad Institute Genomics Platform"/>
            <consortium name="The Broad Institute Genome Sequencing Center for Infectious Disease"/>
            <person name="Wu L."/>
            <person name="Ma J."/>
        </authorList>
    </citation>
    <scope>NUCLEOTIDE SEQUENCE [LARGE SCALE GENOMIC DNA]</scope>
    <source>
        <strain evidence="2">NBRC 3250</strain>
    </source>
</reference>
<keyword evidence="2" id="KW-1185">Reference proteome</keyword>
<dbReference type="Proteomes" id="UP001156672">
    <property type="component" value="Unassembled WGS sequence"/>
</dbReference>
<name>A0ABQ5WYM9_9PROT</name>
<dbReference type="EMBL" id="BSNW01000006">
    <property type="protein sequence ID" value="GLQ68079.1"/>
    <property type="molecule type" value="Genomic_DNA"/>
</dbReference>
<dbReference type="RefSeq" id="WP_145995665.1">
    <property type="nucleotide sequence ID" value="NZ_BEWL01000030.1"/>
</dbReference>
<gene>
    <name evidence="1" type="ORF">GCM10007866_05270</name>
</gene>
<evidence type="ECO:0000313" key="2">
    <source>
        <dbReference type="Proteomes" id="UP001156672"/>
    </source>
</evidence>
<accession>A0ABQ5WYM9</accession>
<sequence>MIENEHLQTYNEVLDCYIKYIFVHDWFFNNSKKFYAGNFDDLTVLLKQENRILNDLVCYKLDILKTFHIEKFDLQGCRFGFENFYNSETIFNFFIYLNIMHYWKTPQIDGIWGSSYNGIIERKSIIINSVKSISDEELKKRYDQKVRRYEILKYVVKEAYDTICTSENIIDYINFNQNVNHNFLKIEFNEHILCISDDIGFQAILDFAKYAKAELSYTIIDIFFRQGKTDKIIPELSRVIKI</sequence>
<organism evidence="1 2">
    <name type="scientific">Gluconobacter albidus</name>
    <dbReference type="NCBI Taxonomy" id="318683"/>
    <lineage>
        <taxon>Bacteria</taxon>
        <taxon>Pseudomonadati</taxon>
        <taxon>Pseudomonadota</taxon>
        <taxon>Alphaproteobacteria</taxon>
        <taxon>Acetobacterales</taxon>
        <taxon>Acetobacteraceae</taxon>
        <taxon>Gluconobacter</taxon>
    </lineage>
</organism>
<evidence type="ECO:0008006" key="3">
    <source>
        <dbReference type="Google" id="ProtNLM"/>
    </source>
</evidence>
<proteinExistence type="predicted"/>
<comment type="caution">
    <text evidence="1">The sequence shown here is derived from an EMBL/GenBank/DDBJ whole genome shotgun (WGS) entry which is preliminary data.</text>
</comment>
<evidence type="ECO:0000313" key="1">
    <source>
        <dbReference type="EMBL" id="GLQ68079.1"/>
    </source>
</evidence>